<dbReference type="AlphaFoldDB" id="A0A8T1SDF6"/>
<dbReference type="GO" id="GO:0030148">
    <property type="term" value="P:sphingolipid biosynthetic process"/>
    <property type="evidence" value="ECO:0007669"/>
    <property type="project" value="TreeGrafter"/>
</dbReference>
<keyword evidence="8 10" id="KW-0472">Membrane</keyword>
<dbReference type="GO" id="GO:0034625">
    <property type="term" value="P:fatty acid elongation, monounsaturated fatty acid"/>
    <property type="evidence" value="ECO:0007669"/>
    <property type="project" value="TreeGrafter"/>
</dbReference>
<evidence type="ECO:0000256" key="7">
    <source>
        <dbReference type="ARBA" id="ARBA00023098"/>
    </source>
</evidence>
<keyword evidence="5 10" id="KW-0276">Fatty acid metabolism</keyword>
<evidence type="ECO:0000256" key="10">
    <source>
        <dbReference type="RuleBase" id="RU361115"/>
    </source>
</evidence>
<feature type="transmembrane region" description="Helical" evidence="10">
    <location>
        <begin position="234"/>
        <end position="261"/>
    </location>
</feature>
<comment type="catalytic activity">
    <reaction evidence="10">
        <text>a very-long-chain acyl-CoA + malonyl-CoA + H(+) = a very-long-chain 3-oxoacyl-CoA + CO2 + CoA</text>
        <dbReference type="Rhea" id="RHEA:32727"/>
        <dbReference type="ChEBI" id="CHEBI:15378"/>
        <dbReference type="ChEBI" id="CHEBI:16526"/>
        <dbReference type="ChEBI" id="CHEBI:57287"/>
        <dbReference type="ChEBI" id="CHEBI:57384"/>
        <dbReference type="ChEBI" id="CHEBI:90725"/>
        <dbReference type="ChEBI" id="CHEBI:90736"/>
        <dbReference type="EC" id="2.3.1.199"/>
    </reaction>
</comment>
<evidence type="ECO:0000256" key="6">
    <source>
        <dbReference type="ARBA" id="ARBA00022989"/>
    </source>
</evidence>
<feature type="transmembrane region" description="Helical" evidence="10">
    <location>
        <begin position="75"/>
        <end position="92"/>
    </location>
</feature>
<comment type="subcellular location">
    <subcellularLocation>
        <location evidence="1">Membrane</location>
        <topology evidence="1">Multi-pass membrane protein</topology>
    </subcellularLocation>
</comment>
<dbReference type="OrthoDB" id="10259681at2759"/>
<keyword evidence="3 10" id="KW-0808">Transferase</keyword>
<feature type="non-terminal residue" evidence="12">
    <location>
        <position position="1"/>
    </location>
</feature>
<evidence type="ECO:0000256" key="8">
    <source>
        <dbReference type="ARBA" id="ARBA00023136"/>
    </source>
</evidence>
<evidence type="ECO:0000256" key="1">
    <source>
        <dbReference type="ARBA" id="ARBA00004141"/>
    </source>
</evidence>
<dbReference type="GO" id="GO:0042761">
    <property type="term" value="P:very long-chain fatty acid biosynthetic process"/>
    <property type="evidence" value="ECO:0007669"/>
    <property type="project" value="TreeGrafter"/>
</dbReference>
<evidence type="ECO:0000256" key="3">
    <source>
        <dbReference type="ARBA" id="ARBA00022679"/>
    </source>
</evidence>
<dbReference type="PROSITE" id="PS01188">
    <property type="entry name" value="ELO"/>
    <property type="match status" value="1"/>
</dbReference>
<dbReference type="GO" id="GO:0019367">
    <property type="term" value="P:fatty acid elongation, saturated fatty acid"/>
    <property type="evidence" value="ECO:0007669"/>
    <property type="project" value="TreeGrafter"/>
</dbReference>
<dbReference type="EC" id="2.3.1.199" evidence="10"/>
<dbReference type="GO" id="GO:0034626">
    <property type="term" value="P:fatty acid elongation, polyunsaturated fatty acid"/>
    <property type="evidence" value="ECO:0007669"/>
    <property type="project" value="TreeGrafter"/>
</dbReference>
<evidence type="ECO:0000313" key="12">
    <source>
        <dbReference type="EMBL" id="KAG6926644.1"/>
    </source>
</evidence>
<dbReference type="Proteomes" id="UP000765507">
    <property type="component" value="Unassembled WGS sequence"/>
</dbReference>
<keyword evidence="6 10" id="KW-1133">Transmembrane helix</keyword>
<keyword evidence="2 10" id="KW-0444">Lipid biosynthesis</keyword>
<evidence type="ECO:0000256" key="5">
    <source>
        <dbReference type="ARBA" id="ARBA00022832"/>
    </source>
</evidence>
<dbReference type="InterPro" id="IPR002076">
    <property type="entry name" value="ELO_fam"/>
</dbReference>
<evidence type="ECO:0000256" key="2">
    <source>
        <dbReference type="ARBA" id="ARBA00022516"/>
    </source>
</evidence>
<keyword evidence="13" id="KW-1185">Reference proteome</keyword>
<keyword evidence="9 10" id="KW-0275">Fatty acid biosynthesis</keyword>
<feature type="transmembrane region" description="Helical" evidence="10">
    <location>
        <begin position="203"/>
        <end position="222"/>
    </location>
</feature>
<dbReference type="GO" id="GO:0005789">
    <property type="term" value="C:endoplasmic reticulum membrane"/>
    <property type="evidence" value="ECO:0007669"/>
    <property type="project" value="TreeGrafter"/>
</dbReference>
<gene>
    <name evidence="12" type="primary">ELOVL3</name>
    <name evidence="12" type="ORF">G0U57_011633</name>
</gene>
<feature type="transmembrane region" description="Helical" evidence="10">
    <location>
        <begin position="104"/>
        <end position="123"/>
    </location>
</feature>
<dbReference type="GO" id="GO:0009922">
    <property type="term" value="F:fatty acid elongase activity"/>
    <property type="evidence" value="ECO:0007669"/>
    <property type="project" value="UniProtKB-EC"/>
</dbReference>
<dbReference type="PANTHER" id="PTHR11157">
    <property type="entry name" value="FATTY ACID ACYL TRANSFERASE-RELATED"/>
    <property type="match status" value="1"/>
</dbReference>
<evidence type="ECO:0000256" key="9">
    <source>
        <dbReference type="ARBA" id="ARBA00023160"/>
    </source>
</evidence>
<feature type="region of interest" description="Disordered" evidence="11">
    <location>
        <begin position="1"/>
        <end position="32"/>
    </location>
</feature>
<feature type="transmembrane region" description="Helical" evidence="10">
    <location>
        <begin position="273"/>
        <end position="296"/>
    </location>
</feature>
<reference evidence="12 13" key="1">
    <citation type="journal article" date="2020" name="G3 (Bethesda)">
        <title>Draft Genome of the Common Snapping Turtle, Chelydra serpentina, a Model for Phenotypic Plasticity in Reptiles.</title>
        <authorList>
            <person name="Das D."/>
            <person name="Singh S.K."/>
            <person name="Bierstedt J."/>
            <person name="Erickson A."/>
            <person name="Galli G.L.J."/>
            <person name="Crossley D.A. 2nd"/>
            <person name="Rhen T."/>
        </authorList>
    </citation>
    <scope>NUCLEOTIDE SEQUENCE [LARGE SCALE GENOMIC DNA]</scope>
    <source>
        <strain evidence="12">KW</strain>
    </source>
</reference>
<comment type="caution">
    <text evidence="12">The sequence shown here is derived from an EMBL/GenBank/DDBJ whole genome shotgun (WGS) entry which is preliminary data.</text>
</comment>
<keyword evidence="4 10" id="KW-0812">Transmembrane</keyword>
<keyword evidence="7 10" id="KW-0443">Lipid metabolism</keyword>
<evidence type="ECO:0000313" key="13">
    <source>
        <dbReference type="Proteomes" id="UP000765507"/>
    </source>
</evidence>
<feature type="compositionally biased region" description="Pro residues" evidence="11">
    <location>
        <begin position="1"/>
        <end position="15"/>
    </location>
</feature>
<comment type="similarity">
    <text evidence="10">Belongs to the ELO family.</text>
</comment>
<accession>A0A8T1SDF6</accession>
<dbReference type="PANTHER" id="PTHR11157:SF68">
    <property type="entry name" value="ELONGATION OF VERY LONG CHAIN FATTY ACIDS PROTEIN 3"/>
    <property type="match status" value="1"/>
</dbReference>
<dbReference type="InterPro" id="IPR030457">
    <property type="entry name" value="ELO_CS"/>
</dbReference>
<feature type="transmembrane region" description="Helical" evidence="10">
    <location>
        <begin position="180"/>
        <end position="197"/>
    </location>
</feature>
<name>A0A8T1SDF6_CHESE</name>
<proteinExistence type="inferred from homology"/>
<evidence type="ECO:0000256" key="11">
    <source>
        <dbReference type="SAM" id="MobiDB-lite"/>
    </source>
</evidence>
<dbReference type="EMBL" id="JAHGAV010000307">
    <property type="protein sequence ID" value="KAG6926644.1"/>
    <property type="molecule type" value="Genomic_DNA"/>
</dbReference>
<dbReference type="Pfam" id="PF01151">
    <property type="entry name" value="ELO"/>
    <property type="match status" value="1"/>
</dbReference>
<sequence>SAPLPPVAAPPPAPAPALSRPLPQGPALSRPRPPSMELLGANLSALPRPREYDFERRFDELQAIQWMRENWRKSFSFALAYVLLIFGGQHVMKQRRGYDLRKPLVLWSLSLALFSIIGTLRTWGYMGFILSTSGFKRSVCDPGFYNGPVSKFWAYMFVLSKVPELGDTVFIILRKQRLIFLHWYHHITVLLYTWYAYKDMVAGGGWFMTMNYGVHAFMYSYYTVRAAGLRVPRPFAMVITFTQILQMVMGTAVSIMAYSWMQDGICSTSWEQIFWSSIMYLSYLVLFCHFFCEAYFKGRGKTKGD</sequence>
<feature type="transmembrane region" description="Helical" evidence="10">
    <location>
        <begin position="152"/>
        <end position="173"/>
    </location>
</feature>
<evidence type="ECO:0000256" key="4">
    <source>
        <dbReference type="ARBA" id="ARBA00022692"/>
    </source>
</evidence>
<protein>
    <recommendedName>
        <fullName evidence="10">Elongation of very long chain fatty acids protein</fullName>
        <ecNumber evidence="10">2.3.1.199</ecNumber>
    </recommendedName>
    <alternativeName>
        <fullName evidence="10">Very-long-chain 3-oxoacyl-CoA synthase</fullName>
    </alternativeName>
</protein>
<organism evidence="12 13">
    <name type="scientific">Chelydra serpentina</name>
    <name type="common">Snapping turtle</name>
    <name type="synonym">Testudo serpentina</name>
    <dbReference type="NCBI Taxonomy" id="8475"/>
    <lineage>
        <taxon>Eukaryota</taxon>
        <taxon>Metazoa</taxon>
        <taxon>Chordata</taxon>
        <taxon>Craniata</taxon>
        <taxon>Vertebrata</taxon>
        <taxon>Euteleostomi</taxon>
        <taxon>Archelosauria</taxon>
        <taxon>Testudinata</taxon>
        <taxon>Testudines</taxon>
        <taxon>Cryptodira</taxon>
        <taxon>Durocryptodira</taxon>
        <taxon>Americhelydia</taxon>
        <taxon>Chelydroidea</taxon>
        <taxon>Chelydridae</taxon>
        <taxon>Chelydra</taxon>
    </lineage>
</organism>